<dbReference type="AlphaFoldDB" id="H6L290"/>
<feature type="transmembrane region" description="Helical" evidence="7">
    <location>
        <begin position="400"/>
        <end position="418"/>
    </location>
</feature>
<dbReference type="KEGG" id="sgn:SGRA_1997"/>
<dbReference type="Gene3D" id="1.20.1730.10">
    <property type="entry name" value="Sodium/glucose cotransporter"/>
    <property type="match status" value="1"/>
</dbReference>
<feature type="transmembrane region" description="Helical" evidence="7">
    <location>
        <begin position="188"/>
        <end position="206"/>
    </location>
</feature>
<feature type="transmembrane region" description="Helical" evidence="7">
    <location>
        <begin position="77"/>
        <end position="97"/>
    </location>
</feature>
<gene>
    <name evidence="8" type="ordered locus">SGRA_1997</name>
</gene>
<dbReference type="InterPro" id="IPR038377">
    <property type="entry name" value="Na/Glc_symporter_sf"/>
</dbReference>
<dbReference type="PANTHER" id="PTHR11819">
    <property type="entry name" value="SOLUTE CARRIER FAMILY 5"/>
    <property type="match status" value="1"/>
</dbReference>
<evidence type="ECO:0000313" key="8">
    <source>
        <dbReference type="EMBL" id="AFC24728.1"/>
    </source>
</evidence>
<dbReference type="GO" id="GO:0005412">
    <property type="term" value="F:D-glucose:sodium symporter activity"/>
    <property type="evidence" value="ECO:0007669"/>
    <property type="project" value="TreeGrafter"/>
</dbReference>
<keyword evidence="3 7" id="KW-0812">Transmembrane</keyword>
<accession>H6L290</accession>
<keyword evidence="9" id="KW-1185">Reference proteome</keyword>
<protein>
    <submittedName>
        <fullName evidence="8">Na+/solute symporter</fullName>
    </submittedName>
</protein>
<feature type="transmembrane region" description="Helical" evidence="7">
    <location>
        <begin position="126"/>
        <end position="149"/>
    </location>
</feature>
<dbReference type="Proteomes" id="UP000007519">
    <property type="component" value="Chromosome"/>
</dbReference>
<proteinExistence type="inferred from homology"/>
<dbReference type="GO" id="GO:0005886">
    <property type="term" value="C:plasma membrane"/>
    <property type="evidence" value="ECO:0007669"/>
    <property type="project" value="TreeGrafter"/>
</dbReference>
<dbReference type="eggNOG" id="COG0591">
    <property type="taxonomic scope" value="Bacteria"/>
</dbReference>
<sequence length="636" mass="69905">MLTTLDWGVIIGFLLLIIALGLSYGRQSGKSLEAFFLGNRKLPWWLAGLSMVATTFAADTPLAVAELVGQNGVSGNWLWWNFLAGGMLTTFFFAPLWQRSGVLTEVEFIELRYSGPAARFLRGFKAIYLGLFLNIIILAWVNLAMSSLLQGIFGLTEGMAFLYTLGLLLLGAVYSAVAGLLGVAVTDALQFVVAILGCIILAYVVLDQPEIGGLSGLTSQLKAEDPALLDFFPSTQKEGSGLYFGISSFIAYLGILWWASWYPGAEPGGGGYTAQRMMSTGSEKAAQSASLLFQMAHYCLRPWPWILVGLAAILLYALPPQLPEGPLKQQYNQYVEAGWTAQEVLDEKADLSAKSPELLAQLPAFRQALTAAAAENPKLASAIDYQLSYRQGYVMAMRDFLPPGLLGLLLVAFLAAYLSTVSTQLNWGAGYLVHDFYKRFLQPQQTEGHYVWISRLLNIFLALAAAGISLFIEQISGAWAFILQAGAGLGLLLILRWYWWRINAWAELTAMIAPALISIPFFYYEVPFEEALPTTVLFTTISWLLVMIFTPATDQKVLQAFYQKVRPLGDWSGLDIKSNNRPLLSLLGQWLAAIVLTYSLLFAVGKLLFLAYTEAAIFGGTALLALLVLYLLQRKK</sequence>
<dbReference type="InterPro" id="IPR001734">
    <property type="entry name" value="Na/solute_symporter"/>
</dbReference>
<dbReference type="PANTHER" id="PTHR11819:SF77">
    <property type="entry name" value="SODIUM_GLUCOSE COTRANSPORT PROTEIN"/>
    <property type="match status" value="1"/>
</dbReference>
<evidence type="ECO:0000313" key="9">
    <source>
        <dbReference type="Proteomes" id="UP000007519"/>
    </source>
</evidence>
<feature type="transmembrane region" description="Helical" evidence="7">
    <location>
        <begin position="478"/>
        <end position="498"/>
    </location>
</feature>
<dbReference type="HOGENOM" id="CLU_019510_0_0_10"/>
<comment type="subcellular location">
    <subcellularLocation>
        <location evidence="1">Membrane</location>
        <topology evidence="1">Multi-pass membrane protein</topology>
    </subcellularLocation>
</comment>
<reference evidence="8 9" key="1">
    <citation type="journal article" date="2012" name="Stand. Genomic Sci.">
        <title>Complete genome sequencing and analysis of Saprospira grandis str. Lewin, a predatory marine bacterium.</title>
        <authorList>
            <person name="Saw J.H."/>
            <person name="Yuryev A."/>
            <person name="Kanbe M."/>
            <person name="Hou S."/>
            <person name="Young A.G."/>
            <person name="Aizawa S."/>
            <person name="Alam M."/>
        </authorList>
    </citation>
    <scope>NUCLEOTIDE SEQUENCE [LARGE SCALE GENOMIC DNA]</scope>
    <source>
        <strain evidence="8 9">Lewin</strain>
    </source>
</reference>
<organism evidence="8 9">
    <name type="scientific">Saprospira grandis (strain Lewin)</name>
    <dbReference type="NCBI Taxonomy" id="984262"/>
    <lineage>
        <taxon>Bacteria</taxon>
        <taxon>Pseudomonadati</taxon>
        <taxon>Bacteroidota</taxon>
        <taxon>Saprospiria</taxon>
        <taxon>Saprospirales</taxon>
        <taxon>Saprospiraceae</taxon>
        <taxon>Saprospira</taxon>
    </lineage>
</organism>
<feature type="transmembrane region" description="Helical" evidence="7">
    <location>
        <begin position="505"/>
        <end position="524"/>
    </location>
</feature>
<feature type="transmembrane region" description="Helical" evidence="7">
    <location>
        <begin position="302"/>
        <end position="318"/>
    </location>
</feature>
<dbReference type="CDD" id="cd11477">
    <property type="entry name" value="SLC5sbd_u1"/>
    <property type="match status" value="1"/>
</dbReference>
<feature type="transmembrane region" description="Helical" evidence="7">
    <location>
        <begin position="583"/>
        <end position="603"/>
    </location>
</feature>
<feature type="transmembrane region" description="Helical" evidence="7">
    <location>
        <begin position="7"/>
        <end position="24"/>
    </location>
</feature>
<evidence type="ECO:0000256" key="3">
    <source>
        <dbReference type="ARBA" id="ARBA00022692"/>
    </source>
</evidence>
<dbReference type="RefSeq" id="WP_015692350.1">
    <property type="nucleotide sequence ID" value="NC_016940.1"/>
</dbReference>
<dbReference type="STRING" id="984262.SGRA_1997"/>
<feature type="transmembrane region" description="Helical" evidence="7">
    <location>
        <begin position="44"/>
        <end position="65"/>
    </location>
</feature>
<dbReference type="PROSITE" id="PS50283">
    <property type="entry name" value="NA_SOLUT_SYMP_3"/>
    <property type="match status" value="1"/>
</dbReference>
<dbReference type="Pfam" id="PF00474">
    <property type="entry name" value="SSF"/>
    <property type="match status" value="2"/>
</dbReference>
<evidence type="ECO:0000256" key="2">
    <source>
        <dbReference type="ARBA" id="ARBA00006434"/>
    </source>
</evidence>
<evidence type="ECO:0000256" key="6">
    <source>
        <dbReference type="RuleBase" id="RU362091"/>
    </source>
</evidence>
<keyword evidence="5 7" id="KW-0472">Membrane</keyword>
<feature type="transmembrane region" description="Helical" evidence="7">
    <location>
        <begin position="452"/>
        <end position="472"/>
    </location>
</feature>
<keyword evidence="4 7" id="KW-1133">Transmembrane helix</keyword>
<feature type="transmembrane region" description="Helical" evidence="7">
    <location>
        <begin position="536"/>
        <end position="553"/>
    </location>
</feature>
<feature type="transmembrane region" description="Helical" evidence="7">
    <location>
        <begin position="161"/>
        <end position="182"/>
    </location>
</feature>
<dbReference type="OrthoDB" id="9761931at2"/>
<feature type="transmembrane region" description="Helical" evidence="7">
    <location>
        <begin position="609"/>
        <end position="632"/>
    </location>
</feature>
<dbReference type="EMBL" id="CP002831">
    <property type="protein sequence ID" value="AFC24728.1"/>
    <property type="molecule type" value="Genomic_DNA"/>
</dbReference>
<evidence type="ECO:0000256" key="5">
    <source>
        <dbReference type="ARBA" id="ARBA00023136"/>
    </source>
</evidence>
<evidence type="ECO:0000256" key="7">
    <source>
        <dbReference type="SAM" id="Phobius"/>
    </source>
</evidence>
<evidence type="ECO:0000256" key="1">
    <source>
        <dbReference type="ARBA" id="ARBA00004141"/>
    </source>
</evidence>
<comment type="similarity">
    <text evidence="2 6">Belongs to the sodium:solute symporter (SSF) (TC 2.A.21) family.</text>
</comment>
<feature type="transmembrane region" description="Helical" evidence="7">
    <location>
        <begin position="241"/>
        <end position="259"/>
    </location>
</feature>
<evidence type="ECO:0000256" key="4">
    <source>
        <dbReference type="ARBA" id="ARBA00022989"/>
    </source>
</evidence>
<name>H6L290_SAPGL</name>